<proteinExistence type="predicted"/>
<organism evidence="1 2">
    <name type="scientific">Meloidogyne javanica</name>
    <name type="common">Root-knot nematode worm</name>
    <dbReference type="NCBI Taxonomy" id="6303"/>
    <lineage>
        <taxon>Eukaryota</taxon>
        <taxon>Metazoa</taxon>
        <taxon>Ecdysozoa</taxon>
        <taxon>Nematoda</taxon>
        <taxon>Chromadorea</taxon>
        <taxon>Rhabditida</taxon>
        <taxon>Tylenchina</taxon>
        <taxon>Tylenchomorpha</taxon>
        <taxon>Tylenchoidea</taxon>
        <taxon>Meloidogynidae</taxon>
        <taxon>Meloidogyninae</taxon>
        <taxon>Meloidogyne</taxon>
        <taxon>Meloidogyne incognita group</taxon>
    </lineage>
</organism>
<dbReference type="WBParaSite" id="scaffold2311_cov232.g4640">
    <property type="protein sequence ID" value="scaffold2311_cov232.g4640"/>
    <property type="gene ID" value="scaffold2311_cov232.g4640"/>
</dbReference>
<evidence type="ECO:0000313" key="1">
    <source>
        <dbReference type="Proteomes" id="UP000887561"/>
    </source>
</evidence>
<name>A0A915M2B6_MELJA</name>
<evidence type="ECO:0000313" key="2">
    <source>
        <dbReference type="WBParaSite" id="scaffold2311_cov232.g4640"/>
    </source>
</evidence>
<protein>
    <submittedName>
        <fullName evidence="2">Uncharacterized protein</fullName>
    </submittedName>
</protein>
<dbReference type="Proteomes" id="UP000887561">
    <property type="component" value="Unplaced"/>
</dbReference>
<accession>A0A915M2B6</accession>
<dbReference type="AlphaFoldDB" id="A0A915M2B6"/>
<keyword evidence="1" id="KW-1185">Reference proteome</keyword>
<sequence length="521" mass="59676">MAKTEKGTRRRSSSFSMESLALPRQWSFHSFSSTYANDSQSKQIGEAQEEEETQQLALSGFSLLDNSVKDLPEEEICSIIELIVADDLEIGARKANMRKLLFVSPLTLSRSKAFELFLGNLHSLLLVPALFDDTMSVIGRILNCRDAVIWQKTSICLCRVALNVMRKNVLSKSAKCNLAYFFSQALQSYMELLTSETDSSKGGLNSGNSFINTLAKAEPSAEWLMNWLHDNQLRPLATPRLAEMIVEILDKAEQNTSKNDPTQQQTPNLWLFQFCLILRCLRVPSFQQFLLETVPSPSKFEELTIPSNNRERKIFVDELLATSMLLRKFFTDTNGQLIFCKEAQKIAAFISHLILASGEDRRFEYFTDIEQIESLINDIPNSLYLKKTEEMIENENDEDISYKLEKWQNANNSRFRPFSILKAYATKFWTKESFNGRTGQIIRRPPPHNEWLPLISDYALALNLARNKTQIRKKMFGLRMFSNNPFPTPPADWFLSTVFLSSGLCSDSTIDLLERLILNRE</sequence>
<reference evidence="2" key="1">
    <citation type="submission" date="2022-11" db="UniProtKB">
        <authorList>
            <consortium name="WormBaseParasite"/>
        </authorList>
    </citation>
    <scope>IDENTIFICATION</scope>
</reference>